<name>A0A8S0RT80_OLEEU</name>
<reference evidence="2 3" key="1">
    <citation type="submission" date="2019-12" db="EMBL/GenBank/DDBJ databases">
        <authorList>
            <person name="Alioto T."/>
            <person name="Alioto T."/>
            <person name="Gomez Garrido J."/>
        </authorList>
    </citation>
    <scope>NUCLEOTIDE SEQUENCE [LARGE SCALE GENOMIC DNA]</scope>
</reference>
<dbReference type="EMBL" id="CACTIH010003722">
    <property type="protein sequence ID" value="CAA2983139.1"/>
    <property type="molecule type" value="Genomic_DNA"/>
</dbReference>
<proteinExistence type="predicted"/>
<gene>
    <name evidence="2" type="ORF">OLEA9_A043771</name>
</gene>
<accession>A0A8S0RT80</accession>
<organism evidence="2 3">
    <name type="scientific">Olea europaea subsp. europaea</name>
    <dbReference type="NCBI Taxonomy" id="158383"/>
    <lineage>
        <taxon>Eukaryota</taxon>
        <taxon>Viridiplantae</taxon>
        <taxon>Streptophyta</taxon>
        <taxon>Embryophyta</taxon>
        <taxon>Tracheophyta</taxon>
        <taxon>Spermatophyta</taxon>
        <taxon>Magnoliopsida</taxon>
        <taxon>eudicotyledons</taxon>
        <taxon>Gunneridae</taxon>
        <taxon>Pentapetalae</taxon>
        <taxon>asterids</taxon>
        <taxon>lamiids</taxon>
        <taxon>Lamiales</taxon>
        <taxon>Oleaceae</taxon>
        <taxon>Oleeae</taxon>
        <taxon>Olea</taxon>
    </lineage>
</organism>
<sequence length="115" mass="13023">MYEDSDGRPTAPNASLFVSEIGSGDNETGRPDKIQLWKNTHYKDTKGWIHPVVEEKHKEMVDIQTTQHAHIVGEESEIQGVQLTANDISTQVLRATSCYYTVWVGVQRFNVLHLV</sequence>
<dbReference type="OrthoDB" id="1693841at2759"/>
<evidence type="ECO:0000256" key="1">
    <source>
        <dbReference type="SAM" id="MobiDB-lite"/>
    </source>
</evidence>
<evidence type="ECO:0000313" key="2">
    <source>
        <dbReference type="EMBL" id="CAA2983139.1"/>
    </source>
</evidence>
<comment type="caution">
    <text evidence="2">The sequence shown here is derived from an EMBL/GenBank/DDBJ whole genome shotgun (WGS) entry which is preliminary data.</text>
</comment>
<protein>
    <submittedName>
        <fullName evidence="2">Uncharacterized protein</fullName>
    </submittedName>
</protein>
<dbReference type="Gramene" id="OE9A043771T1">
    <property type="protein sequence ID" value="OE9A043771C1"/>
    <property type="gene ID" value="OE9A043771"/>
</dbReference>
<keyword evidence="3" id="KW-1185">Reference proteome</keyword>
<dbReference type="AlphaFoldDB" id="A0A8S0RT80"/>
<evidence type="ECO:0000313" key="3">
    <source>
        <dbReference type="Proteomes" id="UP000594638"/>
    </source>
</evidence>
<dbReference type="Proteomes" id="UP000594638">
    <property type="component" value="Unassembled WGS sequence"/>
</dbReference>
<feature type="region of interest" description="Disordered" evidence="1">
    <location>
        <begin position="1"/>
        <end position="31"/>
    </location>
</feature>